<feature type="non-terminal residue" evidence="1">
    <location>
        <position position="57"/>
    </location>
</feature>
<name>A0ABD0RZC4_CIRMR</name>
<organism evidence="1 2">
    <name type="scientific">Cirrhinus mrigala</name>
    <name type="common">Mrigala</name>
    <dbReference type="NCBI Taxonomy" id="683832"/>
    <lineage>
        <taxon>Eukaryota</taxon>
        <taxon>Metazoa</taxon>
        <taxon>Chordata</taxon>
        <taxon>Craniata</taxon>
        <taxon>Vertebrata</taxon>
        <taxon>Euteleostomi</taxon>
        <taxon>Actinopterygii</taxon>
        <taxon>Neopterygii</taxon>
        <taxon>Teleostei</taxon>
        <taxon>Ostariophysi</taxon>
        <taxon>Cypriniformes</taxon>
        <taxon>Cyprinidae</taxon>
        <taxon>Labeoninae</taxon>
        <taxon>Labeonini</taxon>
        <taxon>Cirrhinus</taxon>
    </lineage>
</organism>
<feature type="non-terminal residue" evidence="1">
    <location>
        <position position="1"/>
    </location>
</feature>
<dbReference type="PANTHER" id="PTHR12106">
    <property type="entry name" value="SORTILIN RELATED"/>
    <property type="match status" value="1"/>
</dbReference>
<gene>
    <name evidence="1" type="ORF">M9458_001160</name>
</gene>
<accession>A0ABD0RZC4</accession>
<sequence length="57" mass="6286">YRKVVSNNCTGGVMEQYTARRQLCPSQAPRGLHLVTSEGKLTATLASNVTFLVFLEE</sequence>
<reference evidence="1 2" key="1">
    <citation type="submission" date="2024-05" db="EMBL/GenBank/DDBJ databases">
        <title>Genome sequencing and assembly of Indian major carp, Cirrhinus mrigala (Hamilton, 1822).</title>
        <authorList>
            <person name="Mohindra V."/>
            <person name="Chowdhury L.M."/>
            <person name="Lal K."/>
            <person name="Jena J.K."/>
        </authorList>
    </citation>
    <scope>NUCLEOTIDE SEQUENCE [LARGE SCALE GENOMIC DNA]</scope>
    <source>
        <strain evidence="1">CM1030</strain>
        <tissue evidence="1">Blood</tissue>
    </source>
</reference>
<keyword evidence="2" id="KW-1185">Reference proteome</keyword>
<dbReference type="PANTHER" id="PTHR12106:SF8">
    <property type="entry name" value="VPS10 DOMAIN-CONTAINING RECEPTOR SORCS1"/>
    <property type="match status" value="1"/>
</dbReference>
<evidence type="ECO:0000313" key="1">
    <source>
        <dbReference type="EMBL" id="KAL0203142.1"/>
    </source>
</evidence>
<dbReference type="AlphaFoldDB" id="A0ABD0RZC4"/>
<evidence type="ECO:0000313" key="2">
    <source>
        <dbReference type="Proteomes" id="UP001529510"/>
    </source>
</evidence>
<comment type="caution">
    <text evidence="1">The sequence shown here is derived from an EMBL/GenBank/DDBJ whole genome shotgun (WGS) entry which is preliminary data.</text>
</comment>
<dbReference type="EMBL" id="JAMKFB020000001">
    <property type="protein sequence ID" value="KAL0203142.1"/>
    <property type="molecule type" value="Genomic_DNA"/>
</dbReference>
<protein>
    <submittedName>
        <fullName evidence="1">Uncharacterized protein</fullName>
    </submittedName>
</protein>
<proteinExistence type="predicted"/>
<dbReference type="Proteomes" id="UP001529510">
    <property type="component" value="Unassembled WGS sequence"/>
</dbReference>
<dbReference type="InterPro" id="IPR050310">
    <property type="entry name" value="VPS10-sortilin"/>
</dbReference>